<gene>
    <name evidence="1" type="ORF">Taro_015508</name>
</gene>
<evidence type="ECO:0000313" key="1">
    <source>
        <dbReference type="EMBL" id="MQL83022.1"/>
    </source>
</evidence>
<reference evidence="1" key="1">
    <citation type="submission" date="2017-07" db="EMBL/GenBank/DDBJ databases">
        <title>Taro Niue Genome Assembly and Annotation.</title>
        <authorList>
            <person name="Atibalentja N."/>
            <person name="Keating K."/>
            <person name="Fields C.J."/>
        </authorList>
    </citation>
    <scope>NUCLEOTIDE SEQUENCE</scope>
    <source>
        <strain evidence="1">Niue_2</strain>
        <tissue evidence="1">Leaf</tissue>
    </source>
</reference>
<accession>A0A843UBL2</accession>
<name>A0A843UBL2_COLES</name>
<keyword evidence="2" id="KW-1185">Reference proteome</keyword>
<organism evidence="1 2">
    <name type="scientific">Colocasia esculenta</name>
    <name type="common">Wild taro</name>
    <name type="synonym">Arum esculentum</name>
    <dbReference type="NCBI Taxonomy" id="4460"/>
    <lineage>
        <taxon>Eukaryota</taxon>
        <taxon>Viridiplantae</taxon>
        <taxon>Streptophyta</taxon>
        <taxon>Embryophyta</taxon>
        <taxon>Tracheophyta</taxon>
        <taxon>Spermatophyta</taxon>
        <taxon>Magnoliopsida</taxon>
        <taxon>Liliopsida</taxon>
        <taxon>Araceae</taxon>
        <taxon>Aroideae</taxon>
        <taxon>Colocasieae</taxon>
        <taxon>Colocasia</taxon>
    </lineage>
</organism>
<evidence type="ECO:0000313" key="2">
    <source>
        <dbReference type="Proteomes" id="UP000652761"/>
    </source>
</evidence>
<dbReference type="Proteomes" id="UP000652761">
    <property type="component" value="Unassembled WGS sequence"/>
</dbReference>
<dbReference type="AlphaFoldDB" id="A0A843UBL2"/>
<comment type="caution">
    <text evidence="1">The sequence shown here is derived from an EMBL/GenBank/DDBJ whole genome shotgun (WGS) entry which is preliminary data.</text>
</comment>
<proteinExistence type="predicted"/>
<dbReference type="EMBL" id="NMUH01000668">
    <property type="protein sequence ID" value="MQL83022.1"/>
    <property type="molecule type" value="Genomic_DNA"/>
</dbReference>
<protein>
    <submittedName>
        <fullName evidence="1">Uncharacterized protein</fullName>
    </submittedName>
</protein>
<sequence length="66" mass="7250">MPNFRELGPESLKVPGMGLQVLCTGLVERQLDLPSVAARLRGSPVLFVQRQVVSGIYSFISCYIVL</sequence>